<evidence type="ECO:0000256" key="1">
    <source>
        <dbReference type="SAM" id="Coils"/>
    </source>
</evidence>
<feature type="coiled-coil region" evidence="1">
    <location>
        <begin position="408"/>
        <end position="435"/>
    </location>
</feature>
<comment type="caution">
    <text evidence="4">The sequence shown here is derived from an EMBL/GenBank/DDBJ whole genome shotgun (WGS) entry which is preliminary data.</text>
</comment>
<dbReference type="Pfam" id="PF13717">
    <property type="entry name" value="Zn_ribbon_4"/>
    <property type="match status" value="1"/>
</dbReference>
<keyword evidence="5" id="KW-1185">Reference proteome</keyword>
<evidence type="ECO:0000313" key="5">
    <source>
        <dbReference type="Proteomes" id="UP001221838"/>
    </source>
</evidence>
<reference evidence="4 5" key="1">
    <citation type="submission" date="2022-11" db="EMBL/GenBank/DDBJ databases">
        <title>Minimal conservation of predation-associated metabolite biosynthetic gene clusters underscores biosynthetic potential of Myxococcota including descriptions for ten novel species: Archangium lansinium sp. nov., Myxococcus landrumus sp. nov., Nannocystis bai.</title>
        <authorList>
            <person name="Ahearne A."/>
            <person name="Stevens C."/>
            <person name="Dowd S."/>
        </authorList>
    </citation>
    <scope>NUCLEOTIDE SEQUENCE [LARGE SCALE GENOMIC DNA]</scope>
    <source>
        <strain evidence="4 5">NCWAL01</strain>
    </source>
</reference>
<evidence type="ECO:0000259" key="3">
    <source>
        <dbReference type="Pfam" id="PF13717"/>
    </source>
</evidence>
<dbReference type="NCBIfam" id="TIGR02098">
    <property type="entry name" value="MJ0042_CXXC"/>
    <property type="match status" value="1"/>
</dbReference>
<feature type="region of interest" description="Disordered" evidence="2">
    <location>
        <begin position="236"/>
        <end position="319"/>
    </location>
</feature>
<feature type="region of interest" description="Disordered" evidence="2">
    <location>
        <begin position="42"/>
        <end position="90"/>
    </location>
</feature>
<accession>A0ABT5D1S6</accession>
<gene>
    <name evidence="4" type="ORF">POL68_01040</name>
</gene>
<keyword evidence="1" id="KW-0175">Coiled coil</keyword>
<protein>
    <submittedName>
        <fullName evidence="4">Zinc-ribbon domain-containing protein</fullName>
    </submittedName>
</protein>
<feature type="compositionally biased region" description="Polar residues" evidence="2">
    <location>
        <begin position="192"/>
        <end position="202"/>
    </location>
</feature>
<feature type="domain" description="Zinc finger/thioredoxin putative" evidence="3">
    <location>
        <begin position="1"/>
        <end position="36"/>
    </location>
</feature>
<proteinExistence type="predicted"/>
<dbReference type="RefSeq" id="WP_272134269.1">
    <property type="nucleotide sequence ID" value="NZ_JAQNDM010000001.1"/>
</dbReference>
<sequence>MQIACPQCSMRYDLDPRLLPPVGASVQCTRCSFVFTATPAGQTLLPGQKASPPGPKAPGGNRPPAVNETLLFGGSPAKAAPKAGAGSQEDVTPVYGTAAIQAVPEEGERTPAFGTALPPASAASLGKTQLFGAPPPRPTVSTTQVFGAASIAQAAKAPPPSTTQVFGAVSIAQAAQAPSPSTTQAFGAASIPQASQATPPSTTQVFGAASIAQAAQAPPPSTTQAFGAAQLRSAEGEGGKVLPPGLREKKPSPEVPWSMPEVGGESRPSLPSLPAEPASPWGGSPPAARRATALELPPELLLPNSPSGPRSPEESVPGGGGRERLLIALAAAVVLGLTAWLTYPAWRNRASELPSEAVSTKDEAVLLLRRDDPASLSQAIERLRKLVGTYPKYTEAQAELVVALALRLDDTKAELEWLASEEARLRQEISALEKEKSLGEWNSRANARKDELDGVWKQRQPLEAIAAELTQQLEEASAVIRKAPETEPASDVLARLKAQAIQGGVMGSPTGLGMAERFRKVENPAHWSAVAFAEHGLHTRVPPDALMKLSEELTQVRSRDSTFLRVYVLEARMSLRLGDPSAARALLDAVVTLNPNHTLARKLRQWAVSAQEATAPSP</sequence>
<feature type="compositionally biased region" description="Low complexity" evidence="2">
    <location>
        <begin position="265"/>
        <end position="303"/>
    </location>
</feature>
<feature type="region of interest" description="Disordered" evidence="2">
    <location>
        <begin position="182"/>
        <end position="202"/>
    </location>
</feature>
<dbReference type="EMBL" id="JAQNDM010000001">
    <property type="protein sequence ID" value="MDC0707045.1"/>
    <property type="molecule type" value="Genomic_DNA"/>
</dbReference>
<organism evidence="4 5">
    <name type="scientific">Stigmatella ashevillensis</name>
    <dbReference type="NCBI Taxonomy" id="2995309"/>
    <lineage>
        <taxon>Bacteria</taxon>
        <taxon>Pseudomonadati</taxon>
        <taxon>Myxococcota</taxon>
        <taxon>Myxococcia</taxon>
        <taxon>Myxococcales</taxon>
        <taxon>Cystobacterineae</taxon>
        <taxon>Archangiaceae</taxon>
        <taxon>Stigmatella</taxon>
    </lineage>
</organism>
<dbReference type="InterPro" id="IPR011723">
    <property type="entry name" value="Znf/thioredoxin_put"/>
</dbReference>
<name>A0ABT5D1S6_9BACT</name>
<feature type="compositionally biased region" description="Low complexity" evidence="2">
    <location>
        <begin position="73"/>
        <end position="87"/>
    </location>
</feature>
<evidence type="ECO:0000313" key="4">
    <source>
        <dbReference type="EMBL" id="MDC0707045.1"/>
    </source>
</evidence>
<evidence type="ECO:0000256" key="2">
    <source>
        <dbReference type="SAM" id="MobiDB-lite"/>
    </source>
</evidence>
<dbReference type="Proteomes" id="UP001221838">
    <property type="component" value="Unassembled WGS sequence"/>
</dbReference>